<dbReference type="InterPro" id="IPR029057">
    <property type="entry name" value="PRTase-like"/>
</dbReference>
<dbReference type="NCBIfam" id="TIGR01090">
    <property type="entry name" value="apt"/>
    <property type="match status" value="1"/>
</dbReference>
<evidence type="ECO:0000313" key="13">
    <source>
        <dbReference type="EMBL" id="GHA18675.1"/>
    </source>
</evidence>
<dbReference type="GO" id="GO:0006166">
    <property type="term" value="P:purine ribonucleoside salvage"/>
    <property type="evidence" value="ECO:0007669"/>
    <property type="project" value="UniProtKB-UniRule"/>
</dbReference>
<protein>
    <recommendedName>
        <fullName evidence="6 11">Adenine phosphoribosyltransferase</fullName>
        <shortName evidence="11">APRT</shortName>
        <ecNumber evidence="6 11">2.4.2.7</ecNumber>
    </recommendedName>
</protein>
<accession>A0A918S0Z7</accession>
<evidence type="ECO:0000256" key="5">
    <source>
        <dbReference type="ARBA" id="ARBA00008391"/>
    </source>
</evidence>
<dbReference type="InterPro" id="IPR005764">
    <property type="entry name" value="Ade_phspho_trans"/>
</dbReference>
<evidence type="ECO:0000256" key="10">
    <source>
        <dbReference type="ARBA" id="ARBA00022726"/>
    </source>
</evidence>
<comment type="pathway">
    <text evidence="4 11">Purine metabolism; AMP biosynthesis via salvage pathway; AMP from adenine: step 1/1.</text>
</comment>
<gene>
    <name evidence="11 13" type="primary">apt</name>
    <name evidence="13" type="ORF">GCM10008090_30350</name>
</gene>
<comment type="caution">
    <text evidence="13">The sequence shown here is derived from an EMBL/GenBank/DDBJ whole genome shotgun (WGS) entry which is preliminary data.</text>
</comment>
<evidence type="ECO:0000256" key="9">
    <source>
        <dbReference type="ARBA" id="ARBA00022679"/>
    </source>
</evidence>
<dbReference type="GO" id="GO:0044209">
    <property type="term" value="P:AMP salvage"/>
    <property type="evidence" value="ECO:0007669"/>
    <property type="project" value="UniProtKB-UniRule"/>
</dbReference>
<dbReference type="PANTHER" id="PTHR32315">
    <property type="entry name" value="ADENINE PHOSPHORIBOSYLTRANSFERASE"/>
    <property type="match status" value="1"/>
</dbReference>
<evidence type="ECO:0000313" key="14">
    <source>
        <dbReference type="Proteomes" id="UP000614811"/>
    </source>
</evidence>
<comment type="similarity">
    <text evidence="5 11">Belongs to the purine/pyrimidine phosphoribosyltransferase family.</text>
</comment>
<dbReference type="EC" id="2.4.2.7" evidence="6 11"/>
<dbReference type="GO" id="GO:0016208">
    <property type="term" value="F:AMP binding"/>
    <property type="evidence" value="ECO:0007669"/>
    <property type="project" value="TreeGrafter"/>
</dbReference>
<name>A0A918S0Z7_9GAMM</name>
<evidence type="ECO:0000256" key="3">
    <source>
        <dbReference type="ARBA" id="ARBA00004496"/>
    </source>
</evidence>
<keyword evidence="14" id="KW-1185">Reference proteome</keyword>
<dbReference type="GO" id="GO:0002055">
    <property type="term" value="F:adenine binding"/>
    <property type="evidence" value="ECO:0007669"/>
    <property type="project" value="TreeGrafter"/>
</dbReference>
<dbReference type="PANTHER" id="PTHR32315:SF3">
    <property type="entry name" value="ADENINE PHOSPHORIBOSYLTRANSFERASE"/>
    <property type="match status" value="1"/>
</dbReference>
<dbReference type="GO" id="GO:0003999">
    <property type="term" value="F:adenine phosphoribosyltransferase activity"/>
    <property type="evidence" value="ECO:0007669"/>
    <property type="project" value="UniProtKB-UniRule"/>
</dbReference>
<evidence type="ECO:0000256" key="4">
    <source>
        <dbReference type="ARBA" id="ARBA00004659"/>
    </source>
</evidence>
<evidence type="ECO:0000256" key="11">
    <source>
        <dbReference type="HAMAP-Rule" id="MF_00004"/>
    </source>
</evidence>
<reference evidence="13" key="1">
    <citation type="journal article" date="2014" name="Int. J. Syst. Evol. Microbiol.">
        <title>Complete genome sequence of Corynebacterium casei LMG S-19264T (=DSM 44701T), isolated from a smear-ripened cheese.</title>
        <authorList>
            <consortium name="US DOE Joint Genome Institute (JGI-PGF)"/>
            <person name="Walter F."/>
            <person name="Albersmeier A."/>
            <person name="Kalinowski J."/>
            <person name="Ruckert C."/>
        </authorList>
    </citation>
    <scope>NUCLEOTIDE SEQUENCE</scope>
    <source>
        <strain evidence="13">KCTC 12711</strain>
    </source>
</reference>
<evidence type="ECO:0000259" key="12">
    <source>
        <dbReference type="Pfam" id="PF00156"/>
    </source>
</evidence>
<dbReference type="SUPFAM" id="SSF53271">
    <property type="entry name" value="PRTase-like"/>
    <property type="match status" value="1"/>
</dbReference>
<evidence type="ECO:0000256" key="8">
    <source>
        <dbReference type="ARBA" id="ARBA00022676"/>
    </source>
</evidence>
<comment type="function">
    <text evidence="2 11">Catalyzes a salvage reaction resulting in the formation of AMP, that is energically less costly than de novo synthesis.</text>
</comment>
<reference evidence="13" key="2">
    <citation type="submission" date="2020-09" db="EMBL/GenBank/DDBJ databases">
        <authorList>
            <person name="Sun Q."/>
            <person name="Kim S."/>
        </authorList>
    </citation>
    <scope>NUCLEOTIDE SEQUENCE</scope>
    <source>
        <strain evidence="13">KCTC 12711</strain>
    </source>
</reference>
<dbReference type="GO" id="GO:0005737">
    <property type="term" value="C:cytoplasm"/>
    <property type="evidence" value="ECO:0007669"/>
    <property type="project" value="UniProtKB-SubCell"/>
</dbReference>
<dbReference type="HAMAP" id="MF_00004">
    <property type="entry name" value="Aden_phosphoribosyltr"/>
    <property type="match status" value="1"/>
</dbReference>
<keyword evidence="7 11" id="KW-0963">Cytoplasm</keyword>
<dbReference type="RefSeq" id="WP_189402561.1">
    <property type="nucleotide sequence ID" value="NZ_BMXA01000007.1"/>
</dbReference>
<comment type="catalytic activity">
    <reaction evidence="1 11">
        <text>AMP + diphosphate = 5-phospho-alpha-D-ribose 1-diphosphate + adenine</text>
        <dbReference type="Rhea" id="RHEA:16609"/>
        <dbReference type="ChEBI" id="CHEBI:16708"/>
        <dbReference type="ChEBI" id="CHEBI:33019"/>
        <dbReference type="ChEBI" id="CHEBI:58017"/>
        <dbReference type="ChEBI" id="CHEBI:456215"/>
        <dbReference type="EC" id="2.4.2.7"/>
    </reaction>
</comment>
<keyword evidence="10 11" id="KW-0660">Purine salvage</keyword>
<dbReference type="NCBIfam" id="NF002636">
    <property type="entry name" value="PRK02304.1-5"/>
    <property type="match status" value="1"/>
</dbReference>
<comment type="subunit">
    <text evidence="11">Homodimer.</text>
</comment>
<dbReference type="FunFam" id="3.40.50.2020:FF:000021">
    <property type="entry name" value="Adenine phosphoribosyltransferase"/>
    <property type="match status" value="1"/>
</dbReference>
<feature type="domain" description="Phosphoribosyltransferase" evidence="12">
    <location>
        <begin position="23"/>
        <end position="140"/>
    </location>
</feature>
<comment type="subcellular location">
    <subcellularLocation>
        <location evidence="3 11">Cytoplasm</location>
    </subcellularLocation>
</comment>
<evidence type="ECO:0000256" key="6">
    <source>
        <dbReference type="ARBA" id="ARBA00011893"/>
    </source>
</evidence>
<proteinExistence type="inferred from homology"/>
<dbReference type="GO" id="GO:0006168">
    <property type="term" value="P:adenine salvage"/>
    <property type="evidence" value="ECO:0007669"/>
    <property type="project" value="InterPro"/>
</dbReference>
<keyword evidence="9 11" id="KW-0808">Transferase</keyword>
<evidence type="ECO:0000256" key="7">
    <source>
        <dbReference type="ARBA" id="ARBA00022490"/>
    </source>
</evidence>
<dbReference type="InterPro" id="IPR050054">
    <property type="entry name" value="UPRTase/APRTase"/>
</dbReference>
<dbReference type="AlphaFoldDB" id="A0A918S0Z7"/>
<dbReference type="EMBL" id="BMXA01000007">
    <property type="protein sequence ID" value="GHA18675.1"/>
    <property type="molecule type" value="Genomic_DNA"/>
</dbReference>
<dbReference type="Proteomes" id="UP000614811">
    <property type="component" value="Unassembled WGS sequence"/>
</dbReference>
<keyword evidence="8 11" id="KW-0328">Glycosyltransferase</keyword>
<dbReference type="CDD" id="cd06223">
    <property type="entry name" value="PRTases_typeI"/>
    <property type="match status" value="1"/>
</dbReference>
<dbReference type="Gene3D" id="3.40.50.2020">
    <property type="match status" value="1"/>
</dbReference>
<sequence length="170" mass="18146">MDLKNLIRTIPDFPKPGIQFKDIESITEHPEAFSHVVERFSEAMEAHDIDKIVALDARGFLFGGALGLRQKLPIVMARKKGKLGGDCVAETYALEYGSAEVELQKTAIKSGEKVMIIDDLLATGGTAAAAAALVNQVGGDVTLFAFVIELDGLNGRAQLGDVDTVALVSF</sequence>
<dbReference type="Pfam" id="PF00156">
    <property type="entry name" value="Pribosyltran"/>
    <property type="match status" value="1"/>
</dbReference>
<dbReference type="NCBIfam" id="NF002634">
    <property type="entry name" value="PRK02304.1-3"/>
    <property type="match status" value="1"/>
</dbReference>
<evidence type="ECO:0000256" key="2">
    <source>
        <dbReference type="ARBA" id="ARBA00003968"/>
    </source>
</evidence>
<evidence type="ECO:0000256" key="1">
    <source>
        <dbReference type="ARBA" id="ARBA00000868"/>
    </source>
</evidence>
<dbReference type="InterPro" id="IPR000836">
    <property type="entry name" value="PRTase_dom"/>
</dbReference>
<organism evidence="13 14">
    <name type="scientific">Arenicella chitinivorans</name>
    <dbReference type="NCBI Taxonomy" id="1329800"/>
    <lineage>
        <taxon>Bacteria</taxon>
        <taxon>Pseudomonadati</taxon>
        <taxon>Pseudomonadota</taxon>
        <taxon>Gammaproteobacteria</taxon>
        <taxon>Arenicellales</taxon>
        <taxon>Arenicellaceae</taxon>
        <taxon>Arenicella</taxon>
    </lineage>
</organism>